<protein>
    <submittedName>
        <fullName evidence="4">Glycosyltransferase involved in cell wall bisynthesis</fullName>
    </submittedName>
</protein>
<dbReference type="InterPro" id="IPR028098">
    <property type="entry name" value="Glyco_trans_4-like_N"/>
</dbReference>
<evidence type="ECO:0000259" key="3">
    <source>
        <dbReference type="Pfam" id="PF13439"/>
    </source>
</evidence>
<accession>A0A1I7G073</accession>
<gene>
    <name evidence="4" type="ORF">SAMN04487955_102134</name>
</gene>
<evidence type="ECO:0000313" key="4">
    <source>
        <dbReference type="EMBL" id="SFU41706.1"/>
    </source>
</evidence>
<dbReference type="EMBL" id="FPBP01000002">
    <property type="protein sequence ID" value="SFU41706.1"/>
    <property type="molecule type" value="Genomic_DNA"/>
</dbReference>
<dbReference type="STRING" id="463301.SAMN04487955_102134"/>
<keyword evidence="5" id="KW-1185">Reference proteome</keyword>
<evidence type="ECO:0000256" key="1">
    <source>
        <dbReference type="ARBA" id="ARBA00022679"/>
    </source>
</evidence>
<reference evidence="5" key="1">
    <citation type="submission" date="2016-10" db="EMBL/GenBank/DDBJ databases">
        <authorList>
            <person name="Varghese N."/>
            <person name="Submissions S."/>
        </authorList>
    </citation>
    <scope>NUCLEOTIDE SEQUENCE [LARGE SCALE GENOMIC DNA]</scope>
    <source>
        <strain evidence="5">CGMCC 1.6981</strain>
    </source>
</reference>
<dbReference type="Pfam" id="PF00534">
    <property type="entry name" value="Glycos_transf_1"/>
    <property type="match status" value="1"/>
</dbReference>
<dbReference type="Proteomes" id="UP000198693">
    <property type="component" value="Unassembled WGS sequence"/>
</dbReference>
<evidence type="ECO:0000259" key="2">
    <source>
        <dbReference type="Pfam" id="PF00534"/>
    </source>
</evidence>
<dbReference type="AlphaFoldDB" id="A0A1I7G073"/>
<feature type="domain" description="Glycosyltransferase subfamily 4-like N-terminal" evidence="3">
    <location>
        <begin position="84"/>
        <end position="163"/>
    </location>
</feature>
<proteinExistence type="predicted"/>
<dbReference type="PANTHER" id="PTHR46401">
    <property type="entry name" value="GLYCOSYLTRANSFERASE WBBK-RELATED"/>
    <property type="match status" value="1"/>
</dbReference>
<feature type="domain" description="Glycosyl transferase family 1" evidence="2">
    <location>
        <begin position="177"/>
        <end position="334"/>
    </location>
</feature>
<evidence type="ECO:0000313" key="5">
    <source>
        <dbReference type="Proteomes" id="UP000198693"/>
    </source>
</evidence>
<keyword evidence="1 4" id="KW-0808">Transferase</keyword>
<dbReference type="InterPro" id="IPR001296">
    <property type="entry name" value="Glyco_trans_1"/>
</dbReference>
<dbReference type="CDD" id="cd03801">
    <property type="entry name" value="GT4_PimA-like"/>
    <property type="match status" value="1"/>
</dbReference>
<dbReference type="Pfam" id="PF13439">
    <property type="entry name" value="Glyco_transf_4"/>
    <property type="match status" value="1"/>
</dbReference>
<dbReference type="GO" id="GO:0016757">
    <property type="term" value="F:glycosyltransferase activity"/>
    <property type="evidence" value="ECO:0007669"/>
    <property type="project" value="InterPro"/>
</dbReference>
<dbReference type="RefSeq" id="WP_089792935.1">
    <property type="nucleotide sequence ID" value="NZ_FPBP01000002.1"/>
</dbReference>
<organism evidence="4 5">
    <name type="scientific">Halomonas korlensis</name>
    <dbReference type="NCBI Taxonomy" id="463301"/>
    <lineage>
        <taxon>Bacteria</taxon>
        <taxon>Pseudomonadati</taxon>
        <taxon>Pseudomonadota</taxon>
        <taxon>Gammaproteobacteria</taxon>
        <taxon>Oceanospirillales</taxon>
        <taxon>Halomonadaceae</taxon>
        <taxon>Halomonas</taxon>
    </lineage>
</organism>
<dbReference type="GO" id="GO:0009103">
    <property type="term" value="P:lipopolysaccharide biosynthetic process"/>
    <property type="evidence" value="ECO:0007669"/>
    <property type="project" value="TreeGrafter"/>
</dbReference>
<dbReference type="PANTHER" id="PTHR46401:SF2">
    <property type="entry name" value="GLYCOSYLTRANSFERASE WBBK-RELATED"/>
    <property type="match status" value="1"/>
</dbReference>
<dbReference type="Gene3D" id="3.40.50.2000">
    <property type="entry name" value="Glycogen Phosphorylase B"/>
    <property type="match status" value="2"/>
</dbReference>
<dbReference type="SUPFAM" id="SSF53756">
    <property type="entry name" value="UDP-Glycosyltransferase/glycogen phosphorylase"/>
    <property type="match status" value="1"/>
</dbReference>
<sequence length="374" mass="40240">MPRRQRCDLTLLVAGDPDQLTGGYVYDARIVAALRNRGWQVAVQGLEGRFPEPDSVSRNAMSRVLAALPDGARVVIDGLAMGGMPDVIAPHADRLVIVALVHHPLADETGLAPSAKAQLFESESHALALARRVIVTSPYTARGLARYRVPSERIRVVEPGVDPAPLAASAMDLEVPGPRRLLCVATLTPRKGLDLLVEALAGLVDRDWTGAMVGSLDRDPAHAAKLLAQTQRLGLDERLAWLGECDAKGLAQAYHRAELFVLPSHYEGYGMVVTEALARGLPVLTTTGGALGDTLPPHAGIAVPPGDTQALREALAAWLDDAALRRRLRRGARQAREALADWRQAGERFIAALDDIDASRAKAARDVEYKEAHR</sequence>
<dbReference type="OrthoDB" id="4611853at2"/>
<name>A0A1I7G073_9GAMM</name>